<proteinExistence type="predicted"/>
<sequence>MIDKVLKNLVYLLYPRNICAYTEKDKYFISEENKRLNQIINDFDSRDGKVFRETILKEFEKDYTLKGFRDFSLLNEGDRCLTFNVTIIEDGELYTISLFISIILPYYVINVQKNIIELWFSKSKIAELQKENTETRKLNELVLNIETIIENKFLYKKFPGKLLNSVINDISFEDSIFGHFTMYNAFFNNVKINEN</sequence>
<comment type="caution">
    <text evidence="1">The sequence shown here is derived from an EMBL/GenBank/DDBJ whole genome shotgun (WGS) entry which is preliminary data.</text>
</comment>
<gene>
    <name evidence="1" type="ORF">ACFFVK_00520</name>
</gene>
<reference evidence="1 2" key="1">
    <citation type="submission" date="2024-09" db="EMBL/GenBank/DDBJ databases">
        <authorList>
            <person name="Sun Q."/>
            <person name="Mori K."/>
        </authorList>
    </citation>
    <scope>NUCLEOTIDE SEQUENCE [LARGE SCALE GENOMIC DNA]</scope>
    <source>
        <strain evidence="1 2">CECT 8365</strain>
    </source>
</reference>
<organism evidence="1 2">
    <name type="scientific">Flavobacterium gyeonganense</name>
    <dbReference type="NCBI Taxonomy" id="1310418"/>
    <lineage>
        <taxon>Bacteria</taxon>
        <taxon>Pseudomonadati</taxon>
        <taxon>Bacteroidota</taxon>
        <taxon>Flavobacteriia</taxon>
        <taxon>Flavobacteriales</taxon>
        <taxon>Flavobacteriaceae</taxon>
        <taxon>Flavobacterium</taxon>
    </lineage>
</organism>
<dbReference type="RefSeq" id="WP_278011692.1">
    <property type="nucleotide sequence ID" value="NZ_CP121112.1"/>
</dbReference>
<evidence type="ECO:0000313" key="2">
    <source>
        <dbReference type="Proteomes" id="UP001589562"/>
    </source>
</evidence>
<name>A0ABV5H571_9FLAO</name>
<evidence type="ECO:0000313" key="1">
    <source>
        <dbReference type="EMBL" id="MFB9107046.1"/>
    </source>
</evidence>
<dbReference type="Proteomes" id="UP001589562">
    <property type="component" value="Unassembled WGS sequence"/>
</dbReference>
<dbReference type="EMBL" id="JBHMFE010000005">
    <property type="protein sequence ID" value="MFB9107046.1"/>
    <property type="molecule type" value="Genomic_DNA"/>
</dbReference>
<keyword evidence="2" id="KW-1185">Reference proteome</keyword>
<protein>
    <submittedName>
        <fullName evidence="1">Uncharacterized protein</fullName>
    </submittedName>
</protein>
<accession>A0ABV5H571</accession>